<dbReference type="PANTHER" id="PTHR36455">
    <property type="match status" value="1"/>
</dbReference>
<comment type="caution">
    <text evidence="1">The sequence shown here is derived from an EMBL/GenBank/DDBJ whole genome shotgun (WGS) entry which is preliminary data.</text>
</comment>
<dbReference type="EMBL" id="QSQR01000016">
    <property type="protein sequence ID" value="RGK43729.1"/>
    <property type="molecule type" value="Genomic_DNA"/>
</dbReference>
<evidence type="ECO:0000313" key="2">
    <source>
        <dbReference type="Proteomes" id="UP000260790"/>
    </source>
</evidence>
<dbReference type="InterPro" id="IPR008878">
    <property type="entry name" value="Transposase_IS66_Orf2"/>
</dbReference>
<dbReference type="Pfam" id="PF05717">
    <property type="entry name" value="TnpB_IS66"/>
    <property type="match status" value="1"/>
</dbReference>
<proteinExistence type="predicted"/>
<gene>
    <name evidence="1" type="ORF">DXD09_11250</name>
</gene>
<protein>
    <submittedName>
        <fullName evidence="1">Transposase</fullName>
    </submittedName>
</protein>
<reference evidence="1 2" key="1">
    <citation type="submission" date="2018-08" db="EMBL/GenBank/DDBJ databases">
        <title>A genome reference for cultivated species of the human gut microbiota.</title>
        <authorList>
            <person name="Zou Y."/>
            <person name="Xue W."/>
            <person name="Luo G."/>
        </authorList>
    </citation>
    <scope>NUCLEOTIDE SEQUENCE [LARGE SCALE GENOMIC DNA]</scope>
    <source>
        <strain evidence="1 2">TF10-9AT</strain>
    </source>
</reference>
<organism evidence="1 2">
    <name type="scientific">Ligilactobacillus ruminis</name>
    <dbReference type="NCBI Taxonomy" id="1623"/>
    <lineage>
        <taxon>Bacteria</taxon>
        <taxon>Bacillati</taxon>
        <taxon>Bacillota</taxon>
        <taxon>Bacilli</taxon>
        <taxon>Lactobacillales</taxon>
        <taxon>Lactobacillaceae</taxon>
        <taxon>Ligilactobacillus</taxon>
    </lineage>
</organism>
<name>A0A8B2Z0I2_9LACO</name>
<sequence length="117" mass="13553">MFPNINNMKIYLICGKTDLRKGIDGLAALVTEAFSLDAYDNAIFLFCGTHSDRFKALYWDKTGFVLYYKRIENGRFQWPRNQSEVKKINAHQLRRLLAGFSVEEKKIILPCEKGLLC</sequence>
<dbReference type="Proteomes" id="UP000260790">
    <property type="component" value="Unassembled WGS sequence"/>
</dbReference>
<accession>A0A8B2Z0I2</accession>
<dbReference type="AlphaFoldDB" id="A0A8B2Z0I2"/>
<dbReference type="PANTHER" id="PTHR36455:SF1">
    <property type="entry name" value="BLR8292 PROTEIN"/>
    <property type="match status" value="1"/>
</dbReference>
<evidence type="ECO:0000313" key="1">
    <source>
        <dbReference type="EMBL" id="RGK43729.1"/>
    </source>
</evidence>
<dbReference type="NCBIfam" id="NF033819">
    <property type="entry name" value="IS66_TnpB"/>
    <property type="match status" value="1"/>
</dbReference>
<dbReference type="RefSeq" id="WP_117644198.1">
    <property type="nucleotide sequence ID" value="NZ_QSQR01000016.1"/>
</dbReference>